<name>A0A8H6MWV0_9PEZI</name>
<accession>A0A8H6MWV0</accession>
<sequence length="171" mass="17766">MLLSAHVSQVLLAMSLLSSPAALAKPIAPAPAPVGAGQETSLVVWERSYSGPTSLEARANGETLGRIQHNWHYVTAASTVLGGSWGIYSLAADCKEFDESKGNVLNGFKCVVAALGTAAVTGTVGIYGTAMVRATILYFNEPFLKRSDVLGIEAPEPAAPSLALEGPLIEI</sequence>
<keyword evidence="1" id="KW-0732">Signal</keyword>
<keyword evidence="3" id="KW-1185">Reference proteome</keyword>
<evidence type="ECO:0000313" key="2">
    <source>
        <dbReference type="EMBL" id="KAF6811220.1"/>
    </source>
</evidence>
<comment type="caution">
    <text evidence="2">The sequence shown here is derived from an EMBL/GenBank/DDBJ whole genome shotgun (WGS) entry which is preliminary data.</text>
</comment>
<gene>
    <name evidence="2" type="ORF">CPLU01_15156</name>
</gene>
<dbReference type="Proteomes" id="UP000654918">
    <property type="component" value="Unassembled WGS sequence"/>
</dbReference>
<organism evidence="2 3">
    <name type="scientific">Colletotrichum plurivorum</name>
    <dbReference type="NCBI Taxonomy" id="2175906"/>
    <lineage>
        <taxon>Eukaryota</taxon>
        <taxon>Fungi</taxon>
        <taxon>Dikarya</taxon>
        <taxon>Ascomycota</taxon>
        <taxon>Pezizomycotina</taxon>
        <taxon>Sordariomycetes</taxon>
        <taxon>Hypocreomycetidae</taxon>
        <taxon>Glomerellales</taxon>
        <taxon>Glomerellaceae</taxon>
        <taxon>Colletotrichum</taxon>
        <taxon>Colletotrichum orchidearum species complex</taxon>
    </lineage>
</organism>
<proteinExistence type="predicted"/>
<feature type="signal peptide" evidence="1">
    <location>
        <begin position="1"/>
        <end position="24"/>
    </location>
</feature>
<dbReference type="EMBL" id="WIGO01000471">
    <property type="protein sequence ID" value="KAF6811220.1"/>
    <property type="molecule type" value="Genomic_DNA"/>
</dbReference>
<evidence type="ECO:0000313" key="3">
    <source>
        <dbReference type="Proteomes" id="UP000654918"/>
    </source>
</evidence>
<feature type="chain" id="PRO_5034841400" evidence="1">
    <location>
        <begin position="25"/>
        <end position="171"/>
    </location>
</feature>
<protein>
    <submittedName>
        <fullName evidence="2">Uncharacterized protein</fullName>
    </submittedName>
</protein>
<reference evidence="2" key="1">
    <citation type="journal article" date="2020" name="Phytopathology">
        <title>Genome Sequence Resources of Colletotrichum truncatum, C. plurivorum, C. musicola, and C. sojae: Four Species Pathogenic to Soybean (Glycine max).</title>
        <authorList>
            <person name="Rogerio F."/>
            <person name="Boufleur T.R."/>
            <person name="Ciampi-Guillardi M."/>
            <person name="Sukno S.A."/>
            <person name="Thon M.R."/>
            <person name="Massola Junior N.S."/>
            <person name="Baroncelli R."/>
        </authorList>
    </citation>
    <scope>NUCLEOTIDE SEQUENCE</scope>
    <source>
        <strain evidence="2">LFN00145</strain>
    </source>
</reference>
<dbReference type="AlphaFoldDB" id="A0A8H6MWV0"/>
<evidence type="ECO:0000256" key="1">
    <source>
        <dbReference type="SAM" id="SignalP"/>
    </source>
</evidence>